<dbReference type="AlphaFoldDB" id="A0A847SL71"/>
<dbReference type="InterPro" id="IPR036152">
    <property type="entry name" value="Asp/glu_Ase-like_sf"/>
</dbReference>
<dbReference type="PIRSF" id="PIRSF500176">
    <property type="entry name" value="L_ASNase"/>
    <property type="match status" value="1"/>
</dbReference>
<evidence type="ECO:0000256" key="5">
    <source>
        <dbReference type="PROSITE-ProRule" id="PRU10099"/>
    </source>
</evidence>
<feature type="active site" evidence="6">
    <location>
        <position position="94"/>
    </location>
</feature>
<dbReference type="PROSITE" id="PS51732">
    <property type="entry name" value="ASN_GLN_ASE_3"/>
    <property type="match status" value="1"/>
</dbReference>
<dbReference type="Proteomes" id="UP000587991">
    <property type="component" value="Unassembled WGS sequence"/>
</dbReference>
<comment type="caution">
    <text evidence="10">The sequence shown here is derived from an EMBL/GenBank/DDBJ whole genome shotgun (WGS) entry which is preliminary data.</text>
</comment>
<dbReference type="InterPro" id="IPR027473">
    <property type="entry name" value="L-asparaginase_C"/>
</dbReference>
<dbReference type="InterPro" id="IPR040919">
    <property type="entry name" value="Asparaginase_C"/>
</dbReference>
<dbReference type="PANTHER" id="PTHR11707:SF28">
    <property type="entry name" value="60 KDA LYSOPHOSPHOLIPASE"/>
    <property type="match status" value="1"/>
</dbReference>
<dbReference type="PROSITE" id="PS00144">
    <property type="entry name" value="ASN_GLN_ASE_1"/>
    <property type="match status" value="1"/>
</dbReference>
<dbReference type="InterPro" id="IPR004550">
    <property type="entry name" value="AsnASE_II"/>
</dbReference>
<reference evidence="10 11" key="1">
    <citation type="submission" date="2020-04" db="EMBL/GenBank/DDBJ databases">
        <title>Draft genome of Leeia sp. IMCC25680.</title>
        <authorList>
            <person name="Song J."/>
            <person name="Cho J.-C."/>
        </authorList>
    </citation>
    <scope>NUCLEOTIDE SEQUENCE [LARGE SCALE GENOMIC DNA]</scope>
    <source>
        <strain evidence="10 11">IMCC25680</strain>
    </source>
</reference>
<dbReference type="PIRSF" id="PIRSF001220">
    <property type="entry name" value="L-ASNase_gatD"/>
    <property type="match status" value="1"/>
</dbReference>
<evidence type="ECO:0000259" key="9">
    <source>
        <dbReference type="Pfam" id="PF17763"/>
    </source>
</evidence>
<dbReference type="InterPro" id="IPR006034">
    <property type="entry name" value="Asparaginase/glutaminase-like"/>
</dbReference>
<dbReference type="PROSITE" id="PS00917">
    <property type="entry name" value="ASN_GLN_ASE_2"/>
    <property type="match status" value="1"/>
</dbReference>
<feature type="binding site" evidence="4">
    <location>
        <position position="61"/>
    </location>
    <ligand>
        <name>substrate</name>
    </ligand>
</feature>
<dbReference type="CDD" id="cd08964">
    <property type="entry name" value="L-asparaginase_II"/>
    <property type="match status" value="1"/>
</dbReference>
<organism evidence="10 11">
    <name type="scientific">Leeia aquatica</name>
    <dbReference type="NCBI Taxonomy" id="2725557"/>
    <lineage>
        <taxon>Bacteria</taxon>
        <taxon>Pseudomonadati</taxon>
        <taxon>Pseudomonadota</taxon>
        <taxon>Betaproteobacteria</taxon>
        <taxon>Neisseriales</taxon>
        <taxon>Leeiaceae</taxon>
        <taxon>Leeia</taxon>
    </lineage>
</organism>
<dbReference type="FunFam" id="3.40.50.1170:FF:000001">
    <property type="entry name" value="L-asparaginase 2"/>
    <property type="match status" value="1"/>
</dbReference>
<sequence>MTKRRIALIATGGTIAGSAASSSQTLGYQAAALQVEHLLAAVPGLDALADLQAEQLFAIDSAHITAAHWLQLSARLNAVLADPAIDGAVVLHGTDTLEETAWFLHLTVRSDKPLVLTGAMRPATALSADGPMNLYHAVATAAHPASAGLGALVVFGDSLYSARGLQKRDSTPAAFDADQYGRLGLVKGSHVHLYQRPVRAHGDLPLPPTLPPVHILHAYADLPVTQIEAAAQGAAGLVFAGLGNGNLRPDWLACLARLHRQGIHIVRSSRVPNGTVIRDGEVADSQHGFVSGDNLPPPQARILLQLALAAGEPDLQGCFDRH</sequence>
<feature type="domain" description="L-asparaginase N-terminal" evidence="8">
    <location>
        <begin position="5"/>
        <end position="198"/>
    </location>
</feature>
<dbReference type="Gene3D" id="3.40.50.1170">
    <property type="entry name" value="L-asparaginase, N-terminal domain"/>
    <property type="match status" value="1"/>
</dbReference>
<protein>
    <submittedName>
        <fullName evidence="10">Asparaginase</fullName>
    </submittedName>
</protein>
<dbReference type="GO" id="GO:0006528">
    <property type="term" value="P:asparagine metabolic process"/>
    <property type="evidence" value="ECO:0007669"/>
    <property type="project" value="InterPro"/>
</dbReference>
<feature type="domain" description="Asparaginase/glutaminase C-terminal" evidence="9">
    <location>
        <begin position="213"/>
        <end position="312"/>
    </location>
</feature>
<evidence type="ECO:0000256" key="6">
    <source>
        <dbReference type="PROSITE-ProRule" id="PRU10100"/>
    </source>
</evidence>
<evidence type="ECO:0000256" key="1">
    <source>
        <dbReference type="ARBA" id="ARBA00010518"/>
    </source>
</evidence>
<comment type="similarity">
    <text evidence="1 7">Belongs to the asparaginase 1 family.</text>
</comment>
<dbReference type="PRINTS" id="PR00139">
    <property type="entry name" value="ASNGLNASE"/>
</dbReference>
<feature type="active site" description="O-isoaspartyl threonine intermediate" evidence="3">
    <location>
        <position position="14"/>
    </location>
</feature>
<keyword evidence="2" id="KW-0378">Hydrolase</keyword>
<dbReference type="RefSeq" id="WP_168878347.1">
    <property type="nucleotide sequence ID" value="NZ_JABAIM010000004.1"/>
</dbReference>
<dbReference type="InterPro" id="IPR037152">
    <property type="entry name" value="L-asparaginase_N_sf"/>
</dbReference>
<evidence type="ECO:0000256" key="4">
    <source>
        <dbReference type="PIRSR" id="PIRSR001220-2"/>
    </source>
</evidence>
<dbReference type="PROSITE" id="PS51318">
    <property type="entry name" value="TAT"/>
    <property type="match status" value="1"/>
</dbReference>
<dbReference type="InterPro" id="IPR006311">
    <property type="entry name" value="TAT_signal"/>
</dbReference>
<evidence type="ECO:0000256" key="2">
    <source>
        <dbReference type="ARBA" id="ARBA00022801"/>
    </source>
</evidence>
<feature type="binding site" evidence="4">
    <location>
        <begin position="94"/>
        <end position="95"/>
    </location>
    <ligand>
        <name>substrate</name>
    </ligand>
</feature>
<dbReference type="SUPFAM" id="SSF53774">
    <property type="entry name" value="Glutaminase/Asparaginase"/>
    <property type="match status" value="1"/>
</dbReference>
<dbReference type="InterPro" id="IPR020827">
    <property type="entry name" value="Asparaginase/glutaminase_AS1"/>
</dbReference>
<evidence type="ECO:0000256" key="7">
    <source>
        <dbReference type="RuleBase" id="RU004456"/>
    </source>
</evidence>
<dbReference type="Gene3D" id="3.40.50.40">
    <property type="match status" value="1"/>
</dbReference>
<dbReference type="SFLD" id="SFLDS00057">
    <property type="entry name" value="Glutaminase/Asparaginase"/>
    <property type="match status" value="1"/>
</dbReference>
<dbReference type="SMART" id="SM00870">
    <property type="entry name" value="Asparaginase"/>
    <property type="match status" value="1"/>
</dbReference>
<dbReference type="Pfam" id="PF17763">
    <property type="entry name" value="Asparaginase_C"/>
    <property type="match status" value="1"/>
</dbReference>
<proteinExistence type="inferred from homology"/>
<dbReference type="GO" id="GO:0004067">
    <property type="term" value="F:asparaginase activity"/>
    <property type="evidence" value="ECO:0007669"/>
    <property type="project" value="UniProtKB-UniRule"/>
</dbReference>
<evidence type="ECO:0000259" key="8">
    <source>
        <dbReference type="Pfam" id="PF00710"/>
    </source>
</evidence>
<dbReference type="Pfam" id="PF00710">
    <property type="entry name" value="Asparaginase"/>
    <property type="match status" value="1"/>
</dbReference>
<dbReference type="NCBIfam" id="TIGR00520">
    <property type="entry name" value="asnASE_II"/>
    <property type="match status" value="1"/>
</dbReference>
<feature type="active site" evidence="5">
    <location>
        <position position="14"/>
    </location>
</feature>
<evidence type="ECO:0000313" key="10">
    <source>
        <dbReference type="EMBL" id="NLR76682.1"/>
    </source>
</evidence>
<keyword evidence="11" id="KW-1185">Reference proteome</keyword>
<dbReference type="EMBL" id="JABAIM010000004">
    <property type="protein sequence ID" value="NLR76682.1"/>
    <property type="molecule type" value="Genomic_DNA"/>
</dbReference>
<dbReference type="PANTHER" id="PTHR11707">
    <property type="entry name" value="L-ASPARAGINASE"/>
    <property type="match status" value="1"/>
</dbReference>
<accession>A0A847SL71</accession>
<evidence type="ECO:0000313" key="11">
    <source>
        <dbReference type="Proteomes" id="UP000587991"/>
    </source>
</evidence>
<dbReference type="InterPro" id="IPR027475">
    <property type="entry name" value="Asparaginase/glutaminase_AS2"/>
</dbReference>
<evidence type="ECO:0000256" key="3">
    <source>
        <dbReference type="PIRSR" id="PIRSR001220-1"/>
    </source>
</evidence>
<gene>
    <name evidence="10" type="ORF">HF682_16055</name>
</gene>
<name>A0A847SL71_9NEIS</name>
<dbReference type="InterPro" id="IPR027474">
    <property type="entry name" value="L-asparaginase_N"/>
</dbReference>